<keyword evidence="3" id="KW-0411">Iron-sulfur</keyword>
<dbReference type="Pfam" id="PF01866">
    <property type="entry name" value="Diphthamide_syn"/>
    <property type="match status" value="1"/>
</dbReference>
<dbReference type="InterPro" id="IPR016435">
    <property type="entry name" value="DPH1/DPH2"/>
</dbReference>
<dbReference type="GO" id="GO:0090560">
    <property type="term" value="F:2-(3-amino-3-carboxypropyl)histidine synthase activity"/>
    <property type="evidence" value="ECO:0007669"/>
    <property type="project" value="InterPro"/>
</dbReference>
<organism evidence="4 5">
    <name type="scientific">Mesorhabditis belari</name>
    <dbReference type="NCBI Taxonomy" id="2138241"/>
    <lineage>
        <taxon>Eukaryota</taxon>
        <taxon>Metazoa</taxon>
        <taxon>Ecdysozoa</taxon>
        <taxon>Nematoda</taxon>
        <taxon>Chromadorea</taxon>
        <taxon>Rhabditida</taxon>
        <taxon>Rhabditina</taxon>
        <taxon>Rhabditomorpha</taxon>
        <taxon>Rhabditoidea</taxon>
        <taxon>Rhabditidae</taxon>
        <taxon>Mesorhabditinae</taxon>
        <taxon>Mesorhabditis</taxon>
    </lineage>
</organism>
<dbReference type="PANTHER" id="PTHR10762">
    <property type="entry name" value="DIPHTHAMIDE BIOSYNTHESIS PROTEIN"/>
    <property type="match status" value="1"/>
</dbReference>
<name>A0AAF3J659_9BILA</name>
<sequence>MEESETRPQPVLFSNDDRIKESNLGIEVSQDFQLSTTSVDLFFEVDSTVSWIKENNYQRVALQFPDAFLHYASGVSRIIEDRSSAKTFILADTSYRSCCVDEIAAAHASCDSIVHYGDACLSSPSTNIPVRYVLGRLPFDVDQFVSTIRDQITEISTEEQIIFLTDAPYAYAIDDCLLKLSLAGRHPTIVAKVATLGTQLSENEEMVLGRVLPKSVASATESSTILFIGDEKSPLLPLFLLTYPHCSGILHYEPNQGATSFDRCLFFI</sequence>
<evidence type="ECO:0000256" key="1">
    <source>
        <dbReference type="ARBA" id="ARBA00006179"/>
    </source>
</evidence>
<dbReference type="Proteomes" id="UP000887575">
    <property type="component" value="Unassembled WGS sequence"/>
</dbReference>
<dbReference type="GO" id="GO:0046872">
    <property type="term" value="F:metal ion binding"/>
    <property type="evidence" value="ECO:0007669"/>
    <property type="project" value="UniProtKB-KW"/>
</dbReference>
<dbReference type="GO" id="GO:0051536">
    <property type="term" value="F:iron-sulfur cluster binding"/>
    <property type="evidence" value="ECO:0007669"/>
    <property type="project" value="UniProtKB-KW"/>
</dbReference>
<dbReference type="GO" id="GO:0017183">
    <property type="term" value="P:protein histidyl modification to diphthamide"/>
    <property type="evidence" value="ECO:0007669"/>
    <property type="project" value="InterPro"/>
</dbReference>
<keyword evidence="3" id="KW-0408">Iron</keyword>
<dbReference type="SFLD" id="SFLDS00032">
    <property type="entry name" value="Radical_SAM_3-amino-3-carboxyp"/>
    <property type="match status" value="1"/>
</dbReference>
<accession>A0AAF3J659</accession>
<proteinExistence type="inferred from homology"/>
<evidence type="ECO:0000313" key="5">
    <source>
        <dbReference type="WBParaSite" id="MBELARI_LOCUS18651"/>
    </source>
</evidence>
<dbReference type="NCBIfam" id="TIGR00322">
    <property type="entry name" value="diphth2_R"/>
    <property type="match status" value="1"/>
</dbReference>
<dbReference type="InterPro" id="IPR010014">
    <property type="entry name" value="DHP2"/>
</dbReference>
<keyword evidence="4" id="KW-1185">Reference proteome</keyword>
<reference evidence="5" key="1">
    <citation type="submission" date="2024-02" db="UniProtKB">
        <authorList>
            <consortium name="WormBaseParasite"/>
        </authorList>
    </citation>
    <scope>IDENTIFICATION</scope>
</reference>
<keyword evidence="3" id="KW-0479">Metal-binding</keyword>
<evidence type="ECO:0000256" key="3">
    <source>
        <dbReference type="RuleBase" id="RU364133"/>
    </source>
</evidence>
<dbReference type="FunFam" id="3.40.50.11840:FF:000002">
    <property type="entry name" value="2-(3-amino-3-carboxypropyl)histidine synthase subunit 2"/>
    <property type="match status" value="1"/>
</dbReference>
<evidence type="ECO:0000313" key="4">
    <source>
        <dbReference type="Proteomes" id="UP000887575"/>
    </source>
</evidence>
<dbReference type="Gene3D" id="3.40.50.11840">
    <property type="entry name" value="Diphthamide synthesis DPH1/DPH2 domain 1"/>
    <property type="match status" value="1"/>
</dbReference>
<dbReference type="PANTHER" id="PTHR10762:SF2">
    <property type="entry name" value="2-(3-AMINO-3-CARBOXYPROPYL)HISTIDINE SYNTHASE SUBUNIT 2"/>
    <property type="match status" value="1"/>
</dbReference>
<protein>
    <recommendedName>
        <fullName evidence="2 3">2-(3-amino-3-carboxypropyl)histidine synthase subunit 2</fullName>
    </recommendedName>
</protein>
<dbReference type="InterPro" id="IPR042263">
    <property type="entry name" value="DPH1/DPH2_1"/>
</dbReference>
<dbReference type="NCBIfam" id="TIGR00272">
    <property type="entry name" value="DPH2"/>
    <property type="match status" value="1"/>
</dbReference>
<comment type="similarity">
    <text evidence="1 3">Belongs to the DPH1/DPH2 family. DPH2 subfamily.</text>
</comment>
<comment type="pathway">
    <text evidence="3">Protein modification; peptidyl-diphthamide biosynthesis.</text>
</comment>
<comment type="function">
    <text evidence="3">Required for the first step of diphthamide biosynthesis, a post-translational modification of histidine which occurs in elongation factor 2. DPH1 and DPH2 transfer a 3-amino-3-carboxypropyl (ACP) group from S-adenosyl-L-methionine (SAM) to a histidine residue, the reaction is assisted by a reduction system comprising DPH3 and a NADH-dependent reductase. Facilitates the reduction of the catalytic iron-sulfur cluster found in the DPH1 subunit.</text>
</comment>
<dbReference type="WBParaSite" id="MBELARI_LOCUS18651">
    <property type="protein sequence ID" value="MBELARI_LOCUS18651"/>
    <property type="gene ID" value="MBELARI_LOCUS18651"/>
</dbReference>
<evidence type="ECO:0000256" key="2">
    <source>
        <dbReference type="ARBA" id="ARBA00021914"/>
    </source>
</evidence>
<dbReference type="AlphaFoldDB" id="A0AAF3J659"/>